<proteinExistence type="predicted"/>
<gene>
    <name evidence="2" type="ORF">IV80_GL000432</name>
</gene>
<comment type="caution">
    <text evidence="2">The sequence shown here is derived from an EMBL/GenBank/DDBJ whole genome shotgun (WGS) entry which is preliminary data.</text>
</comment>
<dbReference type="InterPro" id="IPR000182">
    <property type="entry name" value="GNAT_dom"/>
</dbReference>
<dbReference type="AlphaFoldDB" id="A0A0R2ITD9"/>
<dbReference type="STRING" id="319652.IV80_GL000432"/>
<dbReference type="OrthoDB" id="9800193at2"/>
<dbReference type="PATRIC" id="fig|319652.3.peg.436"/>
<dbReference type="Proteomes" id="UP000051568">
    <property type="component" value="Unassembled WGS sequence"/>
</dbReference>
<dbReference type="InterPro" id="IPR008125">
    <property type="entry name" value="Streptothricin_AcTrfase"/>
</dbReference>
<dbReference type="PRINTS" id="PR01754">
    <property type="entry name" value="SACTRNSFRASE"/>
</dbReference>
<evidence type="ECO:0000313" key="2">
    <source>
        <dbReference type="EMBL" id="KRN65223.1"/>
    </source>
</evidence>
<accession>A0A0R2ITD9</accession>
<protein>
    <recommendedName>
        <fullName evidence="1">N-acetyltransferase domain-containing protein</fullName>
    </recommendedName>
</protein>
<dbReference type="RefSeq" id="WP_057752384.1">
    <property type="nucleotide sequence ID" value="NZ_BJVH01000006.1"/>
</dbReference>
<evidence type="ECO:0000259" key="1">
    <source>
        <dbReference type="PROSITE" id="PS51186"/>
    </source>
</evidence>
<dbReference type="SUPFAM" id="SSF55729">
    <property type="entry name" value="Acyl-CoA N-acyltransferases (Nat)"/>
    <property type="match status" value="1"/>
</dbReference>
<feature type="domain" description="N-acetyltransferase" evidence="1">
    <location>
        <begin position="27"/>
        <end position="174"/>
    </location>
</feature>
<dbReference type="PROSITE" id="PS51186">
    <property type="entry name" value="GNAT"/>
    <property type="match status" value="1"/>
</dbReference>
<sequence>MIKIVSLNKENLKEWDQSNTPFSLTGRVIPALENGQWTVSEERFTNAKTTKFPAEEPDESYLKDPHKQLYFAYLNGENVGQIRMFKNWNKFGYIENIAIKAGYRHAGIGQQLFETAEKWARANQCVGLQLEAQDDNLNACRFYQKQGMQLGGVDTLFYTANPNISVALQWYKLF</sequence>
<dbReference type="InterPro" id="IPR016181">
    <property type="entry name" value="Acyl_CoA_acyltransferase"/>
</dbReference>
<dbReference type="EMBL" id="JQBR01000011">
    <property type="protein sequence ID" value="KRN65223.1"/>
    <property type="molecule type" value="Genomic_DNA"/>
</dbReference>
<keyword evidence="3" id="KW-1185">Reference proteome</keyword>
<reference evidence="2 3" key="1">
    <citation type="journal article" date="2015" name="Genome Announc.">
        <title>Expanding the biotechnology potential of lactobacilli through comparative genomics of 213 strains and associated genera.</title>
        <authorList>
            <person name="Sun Z."/>
            <person name="Harris H.M."/>
            <person name="McCann A."/>
            <person name="Guo C."/>
            <person name="Argimon S."/>
            <person name="Zhang W."/>
            <person name="Yang X."/>
            <person name="Jeffery I.B."/>
            <person name="Cooney J.C."/>
            <person name="Kagawa T.F."/>
            <person name="Liu W."/>
            <person name="Song Y."/>
            <person name="Salvetti E."/>
            <person name="Wrobel A."/>
            <person name="Rasinkangas P."/>
            <person name="Parkhill J."/>
            <person name="Rea M.C."/>
            <person name="O'Sullivan O."/>
            <person name="Ritari J."/>
            <person name="Douillard F.P."/>
            <person name="Paul Ross R."/>
            <person name="Yang R."/>
            <person name="Briner A.E."/>
            <person name="Felis G.E."/>
            <person name="de Vos W.M."/>
            <person name="Barrangou R."/>
            <person name="Klaenhammer T.R."/>
            <person name="Caufield P.W."/>
            <person name="Cui Y."/>
            <person name="Zhang H."/>
            <person name="O'Toole P.W."/>
        </authorList>
    </citation>
    <scope>NUCLEOTIDE SEQUENCE [LARGE SCALE GENOMIC DNA]</scope>
    <source>
        <strain evidence="2 3">DSM 17757</strain>
    </source>
</reference>
<evidence type="ECO:0000313" key="3">
    <source>
        <dbReference type="Proteomes" id="UP000051568"/>
    </source>
</evidence>
<dbReference type="Pfam" id="PF00583">
    <property type="entry name" value="Acetyltransf_1"/>
    <property type="match status" value="1"/>
</dbReference>
<dbReference type="CDD" id="cd04301">
    <property type="entry name" value="NAT_SF"/>
    <property type="match status" value="1"/>
</dbReference>
<dbReference type="Gene3D" id="3.40.630.30">
    <property type="match status" value="1"/>
</dbReference>
<organism evidence="2 3">
    <name type="scientific">Pediococcus cellicola</name>
    <dbReference type="NCBI Taxonomy" id="319652"/>
    <lineage>
        <taxon>Bacteria</taxon>
        <taxon>Bacillati</taxon>
        <taxon>Bacillota</taxon>
        <taxon>Bacilli</taxon>
        <taxon>Lactobacillales</taxon>
        <taxon>Lactobacillaceae</taxon>
        <taxon>Pediococcus</taxon>
    </lineage>
</organism>
<dbReference type="GO" id="GO:0016747">
    <property type="term" value="F:acyltransferase activity, transferring groups other than amino-acyl groups"/>
    <property type="evidence" value="ECO:0007669"/>
    <property type="project" value="InterPro"/>
</dbReference>
<name>A0A0R2ITD9_9LACO</name>